<name>A0AAD7BZZ3_9AGAR</name>
<evidence type="ECO:0000256" key="1">
    <source>
        <dbReference type="ARBA" id="ARBA00022723"/>
    </source>
</evidence>
<dbReference type="Proteomes" id="UP001221142">
    <property type="component" value="Unassembled WGS sequence"/>
</dbReference>
<evidence type="ECO:0000313" key="6">
    <source>
        <dbReference type="EMBL" id="KAJ7635305.1"/>
    </source>
</evidence>
<sequence>MSVCGKCRSVSYCSVSCQRADWPRHKPRCKQLVAKAVLEGPLSEEFARWRKDMGPRLYHDICYHAMRGHANVEYIESKLILLTLRLREPRGTGNDLQILHFQSIEVLDVADLGTLTDEPRDDLLQDMRDWSRKMKLCAPVPCGAAWLVTDIRSPDGSQRLLLCHQKIALKIEALAQYKLPPTVAEDLVAMVINQGMGVEGPDVTQLPVKQITQYLMHHPEKLDSMMEQTIHLFAQAGDGQFNPASQESA</sequence>
<proteinExistence type="predicted"/>
<keyword evidence="3" id="KW-0862">Zinc</keyword>
<comment type="caution">
    <text evidence="6">The sequence shown here is derived from an EMBL/GenBank/DDBJ whole genome shotgun (WGS) entry which is preliminary data.</text>
</comment>
<evidence type="ECO:0000256" key="2">
    <source>
        <dbReference type="ARBA" id="ARBA00022771"/>
    </source>
</evidence>
<feature type="domain" description="MYND-type" evidence="5">
    <location>
        <begin position="1"/>
        <end position="29"/>
    </location>
</feature>
<evidence type="ECO:0000256" key="3">
    <source>
        <dbReference type="ARBA" id="ARBA00022833"/>
    </source>
</evidence>
<keyword evidence="2 4" id="KW-0863">Zinc-finger</keyword>
<dbReference type="InterPro" id="IPR002893">
    <property type="entry name" value="Znf_MYND"/>
</dbReference>
<dbReference type="GO" id="GO:0008270">
    <property type="term" value="F:zinc ion binding"/>
    <property type="evidence" value="ECO:0007669"/>
    <property type="project" value="UniProtKB-KW"/>
</dbReference>
<dbReference type="AlphaFoldDB" id="A0AAD7BZZ3"/>
<evidence type="ECO:0000256" key="4">
    <source>
        <dbReference type="PROSITE-ProRule" id="PRU00134"/>
    </source>
</evidence>
<accession>A0AAD7BZZ3</accession>
<keyword evidence="1" id="KW-0479">Metal-binding</keyword>
<evidence type="ECO:0000313" key="7">
    <source>
        <dbReference type="Proteomes" id="UP001221142"/>
    </source>
</evidence>
<gene>
    <name evidence="6" type="ORF">FB45DRAFT_1026191</name>
</gene>
<dbReference type="EMBL" id="JARKIF010000007">
    <property type="protein sequence ID" value="KAJ7635305.1"/>
    <property type="molecule type" value="Genomic_DNA"/>
</dbReference>
<reference evidence="6" key="1">
    <citation type="submission" date="2023-03" db="EMBL/GenBank/DDBJ databases">
        <title>Massive genome expansion in bonnet fungi (Mycena s.s.) driven by repeated elements and novel gene families across ecological guilds.</title>
        <authorList>
            <consortium name="Lawrence Berkeley National Laboratory"/>
            <person name="Harder C.B."/>
            <person name="Miyauchi S."/>
            <person name="Viragh M."/>
            <person name="Kuo A."/>
            <person name="Thoen E."/>
            <person name="Andreopoulos B."/>
            <person name="Lu D."/>
            <person name="Skrede I."/>
            <person name="Drula E."/>
            <person name="Henrissat B."/>
            <person name="Morin E."/>
            <person name="Kohler A."/>
            <person name="Barry K."/>
            <person name="LaButti K."/>
            <person name="Morin E."/>
            <person name="Salamov A."/>
            <person name="Lipzen A."/>
            <person name="Mereny Z."/>
            <person name="Hegedus B."/>
            <person name="Baldrian P."/>
            <person name="Stursova M."/>
            <person name="Weitz H."/>
            <person name="Taylor A."/>
            <person name="Grigoriev I.V."/>
            <person name="Nagy L.G."/>
            <person name="Martin F."/>
            <person name="Kauserud H."/>
        </authorList>
    </citation>
    <scope>NUCLEOTIDE SEQUENCE</scope>
    <source>
        <strain evidence="6">9284</strain>
    </source>
</reference>
<organism evidence="6 7">
    <name type="scientific">Roridomyces roridus</name>
    <dbReference type="NCBI Taxonomy" id="1738132"/>
    <lineage>
        <taxon>Eukaryota</taxon>
        <taxon>Fungi</taxon>
        <taxon>Dikarya</taxon>
        <taxon>Basidiomycota</taxon>
        <taxon>Agaricomycotina</taxon>
        <taxon>Agaricomycetes</taxon>
        <taxon>Agaricomycetidae</taxon>
        <taxon>Agaricales</taxon>
        <taxon>Marasmiineae</taxon>
        <taxon>Mycenaceae</taxon>
        <taxon>Roridomyces</taxon>
    </lineage>
</organism>
<keyword evidence="7" id="KW-1185">Reference proteome</keyword>
<evidence type="ECO:0000259" key="5">
    <source>
        <dbReference type="PROSITE" id="PS50865"/>
    </source>
</evidence>
<dbReference type="PROSITE" id="PS50865">
    <property type="entry name" value="ZF_MYND_2"/>
    <property type="match status" value="1"/>
</dbReference>
<protein>
    <recommendedName>
        <fullName evidence="5">MYND-type domain-containing protein</fullName>
    </recommendedName>
</protein>
<dbReference type="Pfam" id="PF01753">
    <property type="entry name" value="zf-MYND"/>
    <property type="match status" value="1"/>
</dbReference>
<dbReference type="Gene3D" id="6.10.140.2220">
    <property type="match status" value="1"/>
</dbReference>
<dbReference type="SUPFAM" id="SSF144232">
    <property type="entry name" value="HIT/MYND zinc finger-like"/>
    <property type="match status" value="1"/>
</dbReference>